<dbReference type="AlphaFoldDB" id="A0A4Y2HYW6"/>
<protein>
    <recommendedName>
        <fullName evidence="1">RNase H type-1 domain-containing protein</fullName>
    </recommendedName>
</protein>
<dbReference type="GO" id="GO:0003676">
    <property type="term" value="F:nucleic acid binding"/>
    <property type="evidence" value="ECO:0007669"/>
    <property type="project" value="InterPro"/>
</dbReference>
<reference evidence="2 3" key="1">
    <citation type="journal article" date="2019" name="Sci. Rep.">
        <title>Orb-weaving spider Araneus ventricosus genome elucidates the spidroin gene catalogue.</title>
        <authorList>
            <person name="Kono N."/>
            <person name="Nakamura H."/>
            <person name="Ohtoshi R."/>
            <person name="Moran D.A.P."/>
            <person name="Shinohara A."/>
            <person name="Yoshida Y."/>
            <person name="Fujiwara M."/>
            <person name="Mori M."/>
            <person name="Tomita M."/>
            <person name="Arakawa K."/>
        </authorList>
    </citation>
    <scope>NUCLEOTIDE SEQUENCE [LARGE SCALE GENOMIC DNA]</scope>
</reference>
<evidence type="ECO:0000313" key="2">
    <source>
        <dbReference type="EMBL" id="GBM70707.1"/>
    </source>
</evidence>
<name>A0A4Y2HYW6_ARAVE</name>
<accession>A0A4Y2HYW6</accession>
<dbReference type="Proteomes" id="UP000499080">
    <property type="component" value="Unassembled WGS sequence"/>
</dbReference>
<dbReference type="CDD" id="cd09276">
    <property type="entry name" value="Rnase_HI_RT_non_LTR"/>
    <property type="match status" value="1"/>
</dbReference>
<organism evidence="2 3">
    <name type="scientific">Araneus ventricosus</name>
    <name type="common">Orbweaver spider</name>
    <name type="synonym">Epeira ventricosa</name>
    <dbReference type="NCBI Taxonomy" id="182803"/>
    <lineage>
        <taxon>Eukaryota</taxon>
        <taxon>Metazoa</taxon>
        <taxon>Ecdysozoa</taxon>
        <taxon>Arthropoda</taxon>
        <taxon>Chelicerata</taxon>
        <taxon>Arachnida</taxon>
        <taxon>Araneae</taxon>
        <taxon>Araneomorphae</taxon>
        <taxon>Entelegynae</taxon>
        <taxon>Araneoidea</taxon>
        <taxon>Araneidae</taxon>
        <taxon>Araneus</taxon>
    </lineage>
</organism>
<comment type="caution">
    <text evidence="2">The sequence shown here is derived from an EMBL/GenBank/DDBJ whole genome shotgun (WGS) entry which is preliminary data.</text>
</comment>
<dbReference type="InterPro" id="IPR012337">
    <property type="entry name" value="RNaseH-like_sf"/>
</dbReference>
<evidence type="ECO:0000313" key="3">
    <source>
        <dbReference type="Proteomes" id="UP000499080"/>
    </source>
</evidence>
<dbReference type="InterPro" id="IPR002156">
    <property type="entry name" value="RNaseH_domain"/>
</dbReference>
<keyword evidence="3" id="KW-1185">Reference proteome</keyword>
<dbReference type="OrthoDB" id="6514649at2759"/>
<dbReference type="PROSITE" id="PS50879">
    <property type="entry name" value="RNASE_H_1"/>
    <property type="match status" value="1"/>
</dbReference>
<dbReference type="Gene3D" id="3.30.420.10">
    <property type="entry name" value="Ribonuclease H-like superfamily/Ribonuclease H"/>
    <property type="match status" value="1"/>
</dbReference>
<dbReference type="EMBL" id="BGPR01002268">
    <property type="protein sequence ID" value="GBM70707.1"/>
    <property type="molecule type" value="Genomic_DNA"/>
</dbReference>
<proteinExistence type="predicted"/>
<gene>
    <name evidence="2" type="ORF">AVEN_64644_1</name>
</gene>
<feature type="domain" description="RNase H type-1" evidence="1">
    <location>
        <begin position="26"/>
        <end position="146"/>
    </location>
</feature>
<dbReference type="Pfam" id="PF00075">
    <property type="entry name" value="RNase_H"/>
    <property type="match status" value="1"/>
</dbReference>
<evidence type="ECO:0000259" key="1">
    <source>
        <dbReference type="PROSITE" id="PS50879"/>
    </source>
</evidence>
<dbReference type="InterPro" id="IPR036397">
    <property type="entry name" value="RNaseH_sf"/>
</dbReference>
<dbReference type="GO" id="GO:0004523">
    <property type="term" value="F:RNA-DNA hybrid ribonuclease activity"/>
    <property type="evidence" value="ECO:0007669"/>
    <property type="project" value="InterPro"/>
</dbReference>
<sequence>MQKGYQIHPANFKIDSQISKKEAKEYPTKNSTFTDGSKNNEGTGSAFCYIDNNEKITKEWQGQLHLDNTVFQAELLAILQAIKFHLTTSSAIQIWTDSLSSLQAIDNPISSHPLVKEIQQLLHQNDLIYVGWIKAHVGHKGNELAD</sequence>
<dbReference type="SUPFAM" id="SSF53098">
    <property type="entry name" value="Ribonuclease H-like"/>
    <property type="match status" value="1"/>
</dbReference>